<accession>A0A6A6NT93</accession>
<keyword evidence="2 5" id="KW-0547">Nucleotide-binding</keyword>
<dbReference type="GO" id="GO:0016887">
    <property type="term" value="F:ATP hydrolysis activity"/>
    <property type="evidence" value="ECO:0007669"/>
    <property type="project" value="InterPro"/>
</dbReference>
<keyword evidence="8" id="KW-0378">Hydrolase</keyword>
<dbReference type="PROSITE" id="PS00674">
    <property type="entry name" value="AAA"/>
    <property type="match status" value="1"/>
</dbReference>
<dbReference type="GO" id="GO:0005524">
    <property type="term" value="F:ATP binding"/>
    <property type="evidence" value="ECO:0007669"/>
    <property type="project" value="UniProtKB-KW"/>
</dbReference>
<proteinExistence type="inferred from homology"/>
<evidence type="ECO:0000256" key="3">
    <source>
        <dbReference type="ARBA" id="ARBA00022840"/>
    </source>
</evidence>
<keyword evidence="4" id="KW-0469">Meiosis</keyword>
<gene>
    <name evidence="8" type="ORF">BDY21DRAFT_381079</name>
</gene>
<dbReference type="AlphaFoldDB" id="A0A6A6NT93"/>
<evidence type="ECO:0000256" key="6">
    <source>
        <dbReference type="SAM" id="MobiDB-lite"/>
    </source>
</evidence>
<comment type="similarity">
    <text evidence="1">Belongs to the AAA ATPase family. PCH2 subfamily.</text>
</comment>
<dbReference type="GO" id="GO:0005694">
    <property type="term" value="C:chromosome"/>
    <property type="evidence" value="ECO:0007669"/>
    <property type="project" value="TreeGrafter"/>
</dbReference>
<dbReference type="SMART" id="SM00382">
    <property type="entry name" value="AAA"/>
    <property type="match status" value="1"/>
</dbReference>
<dbReference type="OrthoDB" id="5925at2759"/>
<dbReference type="GO" id="GO:0005634">
    <property type="term" value="C:nucleus"/>
    <property type="evidence" value="ECO:0007669"/>
    <property type="project" value="TreeGrafter"/>
</dbReference>
<dbReference type="InterPro" id="IPR003960">
    <property type="entry name" value="ATPase_AAA_CS"/>
</dbReference>
<dbReference type="EMBL" id="MU001689">
    <property type="protein sequence ID" value="KAF2454778.1"/>
    <property type="molecule type" value="Genomic_DNA"/>
</dbReference>
<dbReference type="PANTHER" id="PTHR45991">
    <property type="entry name" value="PACHYTENE CHECKPOINT PROTEIN 2"/>
    <property type="match status" value="1"/>
</dbReference>
<keyword evidence="3 5" id="KW-0067">ATP-binding</keyword>
<dbReference type="InterPro" id="IPR027417">
    <property type="entry name" value="P-loop_NTPase"/>
</dbReference>
<evidence type="ECO:0000313" key="8">
    <source>
        <dbReference type="EMBL" id="KAF2454778.1"/>
    </source>
</evidence>
<dbReference type="Gene3D" id="3.40.50.300">
    <property type="entry name" value="P-loop containing nucleotide triphosphate hydrolases"/>
    <property type="match status" value="1"/>
</dbReference>
<sequence length="477" mass="52145">MAASSATLQKPTLNVEVRLRNNASSTAFLRTDLIREEVTDWLCKNFLSLKIDQELTGFDSLSHGDVIESIRVVDSSSALDSDASIHRLDETHLAVQAYELHDAEDDPAPRPAKPSVGEENEDEEESPQLRITRLPSKSLNGLWDALVFEDGIPAKLLKYTTRMMAMMRRPSLDMAVVSWNRLLLLHGPPGSGKTTLCRALSQKLAIRLGHHFTQGRLVEVNSQTLLSRWFGESGKLVAKAFESICSVAEDESTLVCVLIDEVETLTGSREKASTGSECGDALRATNQLLTALDRLRYRSNVIVLCTSNLFGAIDSAFLDRVDIKQHVSNPCPKAAYEILRTCINELIRCNVLTPDDELCGTTNKGHTAAAAAAAEEDEETPHSFSDEAHMSDWDVVEYRSIPPLAVMDIHLWDRPDAPARKLWGIAERCAGLSGRALRRLPGQAIALHTHGESCTVAEGLAALSVAVDEELGATGGQ</sequence>
<dbReference type="Pfam" id="PF00004">
    <property type="entry name" value="AAA"/>
    <property type="match status" value="1"/>
</dbReference>
<evidence type="ECO:0000256" key="4">
    <source>
        <dbReference type="ARBA" id="ARBA00023254"/>
    </source>
</evidence>
<name>A0A6A6NT93_9PEZI</name>
<protein>
    <submittedName>
        <fullName evidence="8">P-loop containing nucleoside triphosphate hydrolase protein</fullName>
    </submittedName>
</protein>
<reference evidence="8" key="1">
    <citation type="journal article" date="2020" name="Stud. Mycol.">
        <title>101 Dothideomycetes genomes: a test case for predicting lifestyles and emergence of pathogens.</title>
        <authorList>
            <person name="Haridas S."/>
            <person name="Albert R."/>
            <person name="Binder M."/>
            <person name="Bloem J."/>
            <person name="Labutti K."/>
            <person name="Salamov A."/>
            <person name="Andreopoulos B."/>
            <person name="Baker S."/>
            <person name="Barry K."/>
            <person name="Bills G."/>
            <person name="Bluhm B."/>
            <person name="Cannon C."/>
            <person name="Castanera R."/>
            <person name="Culley D."/>
            <person name="Daum C."/>
            <person name="Ezra D."/>
            <person name="Gonzalez J."/>
            <person name="Henrissat B."/>
            <person name="Kuo A."/>
            <person name="Liang C."/>
            <person name="Lipzen A."/>
            <person name="Lutzoni F."/>
            <person name="Magnuson J."/>
            <person name="Mondo S."/>
            <person name="Nolan M."/>
            <person name="Ohm R."/>
            <person name="Pangilinan J."/>
            <person name="Park H.-J."/>
            <person name="Ramirez L."/>
            <person name="Alfaro M."/>
            <person name="Sun H."/>
            <person name="Tritt A."/>
            <person name="Yoshinaga Y."/>
            <person name="Zwiers L.-H."/>
            <person name="Turgeon B."/>
            <person name="Goodwin S."/>
            <person name="Spatafora J."/>
            <person name="Crous P."/>
            <person name="Grigoriev I."/>
        </authorList>
    </citation>
    <scope>NUCLEOTIDE SEQUENCE</scope>
    <source>
        <strain evidence="8">ATCC 16933</strain>
    </source>
</reference>
<dbReference type="PANTHER" id="PTHR45991:SF1">
    <property type="entry name" value="PACHYTENE CHECKPOINT PROTEIN 2 HOMOLOG"/>
    <property type="match status" value="1"/>
</dbReference>
<dbReference type="InterPro" id="IPR044539">
    <property type="entry name" value="Pch2-like"/>
</dbReference>
<dbReference type="InterPro" id="IPR058249">
    <property type="entry name" value="Pch2_C"/>
</dbReference>
<feature type="region of interest" description="Disordered" evidence="6">
    <location>
        <begin position="102"/>
        <end position="131"/>
    </location>
</feature>
<evidence type="ECO:0000256" key="2">
    <source>
        <dbReference type="ARBA" id="ARBA00022741"/>
    </source>
</evidence>
<keyword evidence="9" id="KW-1185">Reference proteome</keyword>
<dbReference type="Pfam" id="PF23242">
    <property type="entry name" value="AAA_lid_TRIP13_C"/>
    <property type="match status" value="1"/>
</dbReference>
<dbReference type="Pfam" id="PF23563">
    <property type="entry name" value="TRIP13_N"/>
    <property type="match status" value="1"/>
</dbReference>
<dbReference type="InterPro" id="IPR003593">
    <property type="entry name" value="AAA+_ATPase"/>
</dbReference>
<organism evidence="8 9">
    <name type="scientific">Lineolata rhizophorae</name>
    <dbReference type="NCBI Taxonomy" id="578093"/>
    <lineage>
        <taxon>Eukaryota</taxon>
        <taxon>Fungi</taxon>
        <taxon>Dikarya</taxon>
        <taxon>Ascomycota</taxon>
        <taxon>Pezizomycotina</taxon>
        <taxon>Dothideomycetes</taxon>
        <taxon>Dothideomycetes incertae sedis</taxon>
        <taxon>Lineolatales</taxon>
        <taxon>Lineolataceae</taxon>
        <taxon>Lineolata</taxon>
    </lineage>
</organism>
<dbReference type="InterPro" id="IPR003959">
    <property type="entry name" value="ATPase_AAA_core"/>
</dbReference>
<evidence type="ECO:0000313" key="9">
    <source>
        <dbReference type="Proteomes" id="UP000799766"/>
    </source>
</evidence>
<evidence type="ECO:0000256" key="5">
    <source>
        <dbReference type="RuleBase" id="RU003651"/>
    </source>
</evidence>
<feature type="domain" description="AAA+ ATPase" evidence="7">
    <location>
        <begin position="179"/>
        <end position="331"/>
    </location>
</feature>
<dbReference type="GO" id="GO:0007131">
    <property type="term" value="P:reciprocal meiotic recombination"/>
    <property type="evidence" value="ECO:0007669"/>
    <property type="project" value="TreeGrafter"/>
</dbReference>
<evidence type="ECO:0000259" key="7">
    <source>
        <dbReference type="SMART" id="SM00382"/>
    </source>
</evidence>
<evidence type="ECO:0000256" key="1">
    <source>
        <dbReference type="ARBA" id="ARBA00007271"/>
    </source>
</evidence>
<dbReference type="GO" id="GO:0051598">
    <property type="term" value="P:meiotic recombination checkpoint signaling"/>
    <property type="evidence" value="ECO:0007669"/>
    <property type="project" value="TreeGrafter"/>
</dbReference>
<dbReference type="Proteomes" id="UP000799766">
    <property type="component" value="Unassembled WGS sequence"/>
</dbReference>
<dbReference type="SUPFAM" id="SSF52540">
    <property type="entry name" value="P-loop containing nucleoside triphosphate hydrolases"/>
    <property type="match status" value="1"/>
</dbReference>